<evidence type="ECO:0000313" key="2">
    <source>
        <dbReference type="Proteomes" id="UP000633365"/>
    </source>
</evidence>
<evidence type="ECO:0000313" key="1">
    <source>
        <dbReference type="EMBL" id="MBK6089665.1"/>
    </source>
</evidence>
<dbReference type="EMBL" id="JAEQMG010000145">
    <property type="protein sequence ID" value="MBK6089665.1"/>
    <property type="molecule type" value="Genomic_DNA"/>
</dbReference>
<dbReference type="AlphaFoldDB" id="A0A934WTP2"/>
<dbReference type="RefSeq" id="WP_201428371.1">
    <property type="nucleotide sequence ID" value="NZ_JAEQMG010000145.1"/>
</dbReference>
<accession>A0A934WTP2</accession>
<proteinExistence type="predicted"/>
<name>A0A934WTP2_9FIRM</name>
<keyword evidence="2" id="KW-1185">Reference proteome</keyword>
<dbReference type="Pfam" id="PF14284">
    <property type="entry name" value="PcfJ"/>
    <property type="match status" value="1"/>
</dbReference>
<organism evidence="1 2">
    <name type="scientific">Ruminococcus difficilis</name>
    <dbReference type="NCBI Taxonomy" id="2763069"/>
    <lineage>
        <taxon>Bacteria</taxon>
        <taxon>Bacillati</taxon>
        <taxon>Bacillota</taxon>
        <taxon>Clostridia</taxon>
        <taxon>Eubacteriales</taxon>
        <taxon>Oscillospiraceae</taxon>
        <taxon>Ruminococcus</taxon>
    </lineage>
</organism>
<gene>
    <name evidence="1" type="ORF">JKK62_13615</name>
</gene>
<dbReference type="InterPro" id="IPR025586">
    <property type="entry name" value="PcfJ"/>
</dbReference>
<comment type="caution">
    <text evidence="1">The sequence shown here is derived from an EMBL/GenBank/DDBJ whole genome shotgun (WGS) entry which is preliminary data.</text>
</comment>
<dbReference type="Proteomes" id="UP000633365">
    <property type="component" value="Unassembled WGS sequence"/>
</dbReference>
<protein>
    <submittedName>
        <fullName evidence="1">PcfJ domain-containing protein</fullName>
    </submittedName>
</protein>
<reference evidence="1" key="1">
    <citation type="submission" date="2021-01" db="EMBL/GenBank/DDBJ databases">
        <title>Genome public.</title>
        <authorList>
            <person name="Liu C."/>
            <person name="Sun Q."/>
        </authorList>
    </citation>
    <scope>NUCLEOTIDE SEQUENCE</scope>
    <source>
        <strain evidence="1">M6</strain>
    </source>
</reference>
<sequence>MFAKDGCVRYIYDTWTDRWRPATKFREPRFADPAYPYSFDNSYCILNANALKESDMRYCSIHCHRLFPMQYMRFFVRHPNIEYLEKTGYDHLIVEQQYRYSYWDNAEYVGVDEHVDLKTNNLLKMLHLNRTEFKLLQGRENAYLSYLKYREVFPKAKPEDLINIAYAYGSAYQSAKKHAEATGLSILRLTRYLSENNIDHRLYNDYLDQCIQLGYDLYDTAINMPRDFFVMHARLTSLIKAEETKELCEAFQKHYEERSRLEFTYRGLIVRQPKSIQEIADEGSALKHCVGGYAERHAKGQVTILFLRQVDQPDIPYYTMEIDKTGKIKQCYGYANNRAGNPKPSKIKTFEKHYEQYLQEVIHDKRNHRSARQSA</sequence>